<evidence type="ECO:0000259" key="6">
    <source>
        <dbReference type="PROSITE" id="PS51034"/>
    </source>
</evidence>
<dbReference type="Pfam" id="PF00100">
    <property type="entry name" value="Zona_pellucida"/>
    <property type="match status" value="1"/>
</dbReference>
<evidence type="ECO:0000313" key="8">
    <source>
        <dbReference type="RefSeq" id="XP_034056585.1"/>
    </source>
</evidence>
<dbReference type="Gene3D" id="2.60.40.3210">
    <property type="entry name" value="Zona pellucida, ZP-N domain"/>
    <property type="match status" value="1"/>
</dbReference>
<protein>
    <submittedName>
        <fullName evidence="8">Uncharacterized protein LOC117535990</fullName>
    </submittedName>
</protein>
<keyword evidence="1 5" id="KW-0732">Signal</keyword>
<dbReference type="AlphaFoldDB" id="A0A6P8TG21"/>
<feature type="signal peptide" evidence="5">
    <location>
        <begin position="1"/>
        <end position="21"/>
    </location>
</feature>
<dbReference type="InterPro" id="IPR042235">
    <property type="entry name" value="ZP-C_dom"/>
</dbReference>
<evidence type="ECO:0000256" key="5">
    <source>
        <dbReference type="SAM" id="SignalP"/>
    </source>
</evidence>
<keyword evidence="4" id="KW-0472">Membrane</keyword>
<dbReference type="PANTHER" id="PTHR14002:SF59">
    <property type="entry name" value="CUB AND ZONA PELLUCIDA-LIKE DOMAIN-CONTAINING PROTEIN 1-RELATED"/>
    <property type="match status" value="1"/>
</dbReference>
<evidence type="ECO:0000256" key="3">
    <source>
        <dbReference type="SAM" id="MobiDB-lite"/>
    </source>
</evidence>
<sequence>MASLTLYLLQVLLLLVVSAAAWNLDSNYLSFYGGSMSFTPKGQNSDGTYKLELRNKQSTYMCNPYSDYFCGIGGCGSITNSSVQHNNMSSHGINWCTADIKKELKLHSNTPFEIRFPGRVIPSLGLGHWATDTMNTWKMMGHVDLGSRSDTGESNRMPVTTMLPLLRVSKSCPRSFKIPTFDHDGDNVRCRVPTMSNGYECGICRLPQGFSFDMNSCTLQYTYSSQTGNQPIELVVEDFPNSPIQLHYSDGTYTDKLPFTMRRDKRQYYDHYYGTTTAAPTTAQPTTVAPTTAAPTTVAPTTVAPTTAAPTTAAPTTAAPTTAAPTTVAPTTVAPTTVAPTTAAPTTVAPTTVASNNSCSNNSCSNNSCSNNSCSNNSSTNNSSTNNSSTNNSCTNNSCTNNSCTNNSCTNNSCTNNSCSNNSSNNSSTNNSSTNNSCTNNSCTNNSCSNNSCSNSSSTNNSCTNNSCSNNSCTTTVAHQQQLHQQQLHQQQLLQQQLLQQQLHQQQLLQQQLLQQQLHQQQLHQQQLHQQQLLQQQLLQQQLNQQQLHQQQLLQQQLHQQQLPNNTLHQQQLCIQQQLAPTTVAPTTALHPTTAAPTTAAPTTVAPTTAAPTTAAPTTAAPTTAAPTTTADPYRRTIAALSKLSLLFSVQVDSYSPPSCLDGDYFPIFLAPTPSNGVDLPAFVNQTLNIKVKSRAQYSTIHNLIVTGPMGISKENISAEEYIIKWTPTENELNEHFPICFVSEAIDEWGRVFQSELRCVIVDVGHYETKVTCSETTMTVEVEKSYLIRHHEDNLHLKALGDSSCDLSTRSNATHLVAVMSLNACGTFVEEKDDNIIFKNEITSANPLDIITRQHDVEIVFFCCYPKQTNLTLGFTHKNPYAFQDKGFGAFTFQFEFFETQRFQKQVDSNVYPVEVYLKQRMFMQIEATTSIPNTELFVETCKASPYDNTNSQISYTIIENGCMRDDTVTIYPSPKTHFRFGMEAFEFIGAHESVYITCTVILCQTGVPGTRCSQGCIQSNSGRRRREAGAESSSHSISQGPLRLANISDSKLSGPSMSLGMNILLVAGCFLVCGAVIYRSRRSRAKYMPLPSFESD</sequence>
<feature type="region of interest" description="Disordered" evidence="3">
    <location>
        <begin position="301"/>
        <end position="328"/>
    </location>
</feature>
<name>A0A6P8TG21_GYMAC</name>
<feature type="chain" id="PRO_5027714757" evidence="5">
    <location>
        <begin position="22"/>
        <end position="1097"/>
    </location>
</feature>
<dbReference type="PANTHER" id="PTHR14002">
    <property type="entry name" value="ENDOGLIN/TGF-BETA RECEPTOR TYPE III"/>
    <property type="match status" value="1"/>
</dbReference>
<keyword evidence="4" id="KW-0812">Transmembrane</keyword>
<keyword evidence="7" id="KW-1185">Reference proteome</keyword>
<dbReference type="Gene3D" id="2.60.40.4100">
    <property type="entry name" value="Zona pellucida, ZP-C domain"/>
    <property type="match status" value="1"/>
</dbReference>
<dbReference type="RefSeq" id="XP_034056585.1">
    <property type="nucleotide sequence ID" value="XM_034200694.1"/>
</dbReference>
<evidence type="ECO:0000313" key="7">
    <source>
        <dbReference type="Proteomes" id="UP000515161"/>
    </source>
</evidence>
<dbReference type="Proteomes" id="UP000515161">
    <property type="component" value="Unplaced"/>
</dbReference>
<dbReference type="InterPro" id="IPR001507">
    <property type="entry name" value="ZP_dom"/>
</dbReference>
<keyword evidence="4" id="KW-1133">Transmembrane helix</keyword>
<dbReference type="InterPro" id="IPR055355">
    <property type="entry name" value="ZP-C"/>
</dbReference>
<evidence type="ECO:0000256" key="1">
    <source>
        <dbReference type="ARBA" id="ARBA00022729"/>
    </source>
</evidence>
<reference evidence="8" key="1">
    <citation type="submission" date="2025-08" db="UniProtKB">
        <authorList>
            <consortium name="RefSeq"/>
        </authorList>
    </citation>
    <scope>IDENTIFICATION</scope>
</reference>
<keyword evidence="2" id="KW-1015">Disulfide bond</keyword>
<evidence type="ECO:0000256" key="2">
    <source>
        <dbReference type="ARBA" id="ARBA00023157"/>
    </source>
</evidence>
<dbReference type="InParanoid" id="A0A6P8TG21"/>
<dbReference type="OrthoDB" id="10063988at2759"/>
<evidence type="ECO:0000256" key="4">
    <source>
        <dbReference type="SAM" id="Phobius"/>
    </source>
</evidence>
<dbReference type="PROSITE" id="PS51034">
    <property type="entry name" value="ZP_2"/>
    <property type="match status" value="1"/>
</dbReference>
<accession>A0A6P8TG21</accession>
<dbReference type="SMART" id="SM00241">
    <property type="entry name" value="ZP"/>
    <property type="match status" value="1"/>
</dbReference>
<organism evidence="7 8">
    <name type="scientific">Gymnodraco acuticeps</name>
    <name type="common">Antarctic dragonfish</name>
    <dbReference type="NCBI Taxonomy" id="8218"/>
    <lineage>
        <taxon>Eukaryota</taxon>
        <taxon>Metazoa</taxon>
        <taxon>Chordata</taxon>
        <taxon>Craniata</taxon>
        <taxon>Vertebrata</taxon>
        <taxon>Euteleostomi</taxon>
        <taxon>Actinopterygii</taxon>
        <taxon>Neopterygii</taxon>
        <taxon>Teleostei</taxon>
        <taxon>Neoteleostei</taxon>
        <taxon>Acanthomorphata</taxon>
        <taxon>Eupercaria</taxon>
        <taxon>Perciformes</taxon>
        <taxon>Notothenioidei</taxon>
        <taxon>Bathydraconidae</taxon>
        <taxon>Gymnodraco</taxon>
    </lineage>
</organism>
<dbReference type="KEGG" id="gacu:117535990"/>
<feature type="transmembrane region" description="Helical" evidence="4">
    <location>
        <begin position="1060"/>
        <end position="1079"/>
    </location>
</feature>
<dbReference type="GeneID" id="117535990"/>
<proteinExistence type="predicted"/>
<feature type="domain" description="ZP" evidence="6">
    <location>
        <begin position="772"/>
        <end position="1020"/>
    </location>
</feature>
<feature type="region of interest" description="Disordered" evidence="3">
    <location>
        <begin position="589"/>
        <end position="630"/>
    </location>
</feature>
<gene>
    <name evidence="8" type="primary">LOC117535990</name>
</gene>